<dbReference type="Proteomes" id="UP001217089">
    <property type="component" value="Unassembled WGS sequence"/>
</dbReference>
<name>A0ABQ9E189_TEGGR</name>
<dbReference type="Gene3D" id="2.170.140.10">
    <property type="entry name" value="Chitin binding domain"/>
    <property type="match status" value="1"/>
</dbReference>
<evidence type="ECO:0000259" key="1">
    <source>
        <dbReference type="PROSITE" id="PS50940"/>
    </source>
</evidence>
<proteinExistence type="predicted"/>
<dbReference type="EMBL" id="JARBDR010000921">
    <property type="protein sequence ID" value="KAJ8299032.1"/>
    <property type="molecule type" value="Genomic_DNA"/>
</dbReference>
<accession>A0ABQ9E189</accession>
<keyword evidence="3" id="KW-1185">Reference proteome</keyword>
<evidence type="ECO:0000313" key="2">
    <source>
        <dbReference type="EMBL" id="KAJ8299032.1"/>
    </source>
</evidence>
<dbReference type="SMART" id="SM00494">
    <property type="entry name" value="ChtBD2"/>
    <property type="match status" value="2"/>
</dbReference>
<dbReference type="PROSITE" id="PS50940">
    <property type="entry name" value="CHIT_BIND_II"/>
    <property type="match status" value="1"/>
</dbReference>
<reference evidence="2 3" key="1">
    <citation type="submission" date="2022-12" db="EMBL/GenBank/DDBJ databases">
        <title>Chromosome-level genome of Tegillarca granosa.</title>
        <authorList>
            <person name="Kim J."/>
        </authorList>
    </citation>
    <scope>NUCLEOTIDE SEQUENCE [LARGE SCALE GENOMIC DNA]</scope>
    <source>
        <strain evidence="2">Teg-2019</strain>
        <tissue evidence="2">Adductor muscle</tissue>
    </source>
</reference>
<dbReference type="InterPro" id="IPR036508">
    <property type="entry name" value="Chitin-bd_dom_sf"/>
</dbReference>
<dbReference type="InterPro" id="IPR002557">
    <property type="entry name" value="Chitin-bd_dom"/>
</dbReference>
<organism evidence="2 3">
    <name type="scientific">Tegillarca granosa</name>
    <name type="common">Malaysian cockle</name>
    <name type="synonym">Anadara granosa</name>
    <dbReference type="NCBI Taxonomy" id="220873"/>
    <lineage>
        <taxon>Eukaryota</taxon>
        <taxon>Metazoa</taxon>
        <taxon>Spiralia</taxon>
        <taxon>Lophotrochozoa</taxon>
        <taxon>Mollusca</taxon>
        <taxon>Bivalvia</taxon>
        <taxon>Autobranchia</taxon>
        <taxon>Pteriomorphia</taxon>
        <taxon>Arcoida</taxon>
        <taxon>Arcoidea</taxon>
        <taxon>Arcidae</taxon>
        <taxon>Tegillarca</taxon>
    </lineage>
</organism>
<comment type="caution">
    <text evidence="2">The sequence shown here is derived from an EMBL/GenBank/DDBJ whole genome shotgun (WGS) entry which is preliminary data.</text>
</comment>
<dbReference type="Pfam" id="PF01607">
    <property type="entry name" value="CBM_14"/>
    <property type="match status" value="1"/>
</dbReference>
<feature type="domain" description="Chitin-binding type-2" evidence="1">
    <location>
        <begin position="35"/>
        <end position="92"/>
    </location>
</feature>
<gene>
    <name evidence="2" type="ORF">KUTeg_023092</name>
</gene>
<dbReference type="SUPFAM" id="SSF57625">
    <property type="entry name" value="Invertebrate chitin-binding proteins"/>
    <property type="match status" value="1"/>
</dbReference>
<evidence type="ECO:0000313" key="3">
    <source>
        <dbReference type="Proteomes" id="UP001217089"/>
    </source>
</evidence>
<sequence>MLGICIECEIDDGGIGYIYHPEYCDMFVMCIPTIDDVCYKKKFEMQGRTYAHRTNCRSYWECSNGHSLEKCCPKGQAYSSLGRCVPDDTCETLCGQEIEKPIESVERCTRRAVKENPRKYEWDTFNGWIQMNCPPGTIFKEELCECIYFGNPVPGTLDPAYYHQEQEVCTPDVHLTFDDFMDHSGKNSYVYSSNVTLDGYGAGCFDGHSAISLPMFTNMHLGEKLYAKITYKQQYTRQNQALLYNGDCVKSPSLVVTSSTSSNII</sequence>
<protein>
    <recommendedName>
        <fullName evidence="1">Chitin-binding type-2 domain-containing protein</fullName>
    </recommendedName>
</protein>